<name>A0A3A3YR73_9ACTN</name>
<sequence>MPVAGTVDAVVVGAGPNGLVAANALADAGWEVLLLEANDVAGGAVRTAEVTAPGVRNDLFSAFYPLAAASPVIRDLDLHEHGLSWSHAPHVLAHALDDGRAAVLDRDPAVTAASLEGFAPGDGDAWLAMLGHFRHLRDPLLDALFTPIPPVRALTRLLGRLGPAGTLELARLAVLPVRRLGTETFRGEGGRLLLTGNAMHSDVPPDAAGSGVFGWLLAMLGQDVGFPVPRGGAQSLADALVARLRARGGELVTGARVTSVQVEQGRAAGVTTADGRRVRVRRGVVADVPAPVLYRDLVGLEHLPPRLRRDLDRFQWDHPTLKVDWAVRDGVPWTAEGARGAGTVHLGVDEDGFVDFAADLSTGRTPRRPFLLFGQMTTSDPTRSPAGTESAWAYTHVPHGWSRDEVAAHVERVEETVERVAPGFRDRVMARHVAGPADLEAADSNLVGGAVNQGTSSVHQQLFFRPTPGTGRPGTPLPGLYLGSASAHPGGGVHGAPGWNAARALLASYGPAGSLVRGLRHTAWSRLLDREP</sequence>
<dbReference type="PANTHER" id="PTHR10668:SF105">
    <property type="entry name" value="DEHYDROGENASE-RELATED"/>
    <property type="match status" value="1"/>
</dbReference>
<dbReference type="OrthoDB" id="833207at2"/>
<evidence type="ECO:0000313" key="5">
    <source>
        <dbReference type="EMBL" id="RJK93805.1"/>
    </source>
</evidence>
<evidence type="ECO:0000259" key="4">
    <source>
        <dbReference type="Pfam" id="PF01593"/>
    </source>
</evidence>
<dbReference type="RefSeq" id="WP_119951476.1">
    <property type="nucleotide sequence ID" value="NZ_QZEZ01000008.1"/>
</dbReference>
<accession>A0A3A3YR73</accession>
<dbReference type="InterPro" id="IPR002937">
    <property type="entry name" value="Amino_oxidase"/>
</dbReference>
<dbReference type="AlphaFoldDB" id="A0A3A3YR73"/>
<keyword evidence="6" id="KW-1185">Reference proteome</keyword>
<comment type="subunit">
    <text evidence="2">Interacts with COX5B; this interaction may contribute to localize PYROXD2 to the inner face of the inner mitochondrial membrane.</text>
</comment>
<comment type="caution">
    <text evidence="5">The sequence shown here is derived from an EMBL/GenBank/DDBJ whole genome shotgun (WGS) entry which is preliminary data.</text>
</comment>
<feature type="domain" description="Amine oxidase" evidence="4">
    <location>
        <begin position="18"/>
        <end position="505"/>
    </location>
</feature>
<comment type="function">
    <text evidence="1">Probable oxidoreductase that may play a role as regulator of mitochondrial function.</text>
</comment>
<dbReference type="SUPFAM" id="SSF51905">
    <property type="entry name" value="FAD/NAD(P)-binding domain"/>
    <property type="match status" value="1"/>
</dbReference>
<reference evidence="5 6" key="1">
    <citation type="submission" date="2018-09" db="EMBL/GenBank/DDBJ databases">
        <title>YIM 75000 draft genome.</title>
        <authorList>
            <person name="Tang S."/>
            <person name="Feng Y."/>
        </authorList>
    </citation>
    <scope>NUCLEOTIDE SEQUENCE [LARGE SCALE GENOMIC DNA]</scope>
    <source>
        <strain evidence="5 6">YIM 75000</strain>
    </source>
</reference>
<dbReference type="PANTHER" id="PTHR10668">
    <property type="entry name" value="PHYTOENE DEHYDROGENASE"/>
    <property type="match status" value="1"/>
</dbReference>
<dbReference type="Gene3D" id="3.50.50.60">
    <property type="entry name" value="FAD/NAD(P)-binding domain"/>
    <property type="match status" value="2"/>
</dbReference>
<dbReference type="EMBL" id="QZEZ01000008">
    <property type="protein sequence ID" value="RJK93805.1"/>
    <property type="molecule type" value="Genomic_DNA"/>
</dbReference>
<dbReference type="InterPro" id="IPR036188">
    <property type="entry name" value="FAD/NAD-bd_sf"/>
</dbReference>
<dbReference type="Pfam" id="PF01593">
    <property type="entry name" value="Amino_oxidase"/>
    <property type="match status" value="1"/>
</dbReference>
<gene>
    <name evidence="5" type="ORF">D5H78_15915</name>
</gene>
<proteinExistence type="predicted"/>
<protein>
    <recommendedName>
        <fullName evidence="3">Pyridine nucleotide-disulfide oxidoreductase domain-containing protein 2</fullName>
    </recommendedName>
</protein>
<dbReference type="Proteomes" id="UP000265614">
    <property type="component" value="Unassembled WGS sequence"/>
</dbReference>
<dbReference type="GO" id="GO:0016491">
    <property type="term" value="F:oxidoreductase activity"/>
    <property type="evidence" value="ECO:0007669"/>
    <property type="project" value="InterPro"/>
</dbReference>
<evidence type="ECO:0000256" key="2">
    <source>
        <dbReference type="ARBA" id="ARBA00038825"/>
    </source>
</evidence>
<organism evidence="5 6">
    <name type="scientific">Vallicoccus soli</name>
    <dbReference type="NCBI Taxonomy" id="2339232"/>
    <lineage>
        <taxon>Bacteria</taxon>
        <taxon>Bacillati</taxon>
        <taxon>Actinomycetota</taxon>
        <taxon>Actinomycetes</taxon>
        <taxon>Motilibacterales</taxon>
        <taxon>Vallicoccaceae</taxon>
        <taxon>Vallicoccus</taxon>
    </lineage>
</organism>
<evidence type="ECO:0000256" key="3">
    <source>
        <dbReference type="ARBA" id="ARBA00040298"/>
    </source>
</evidence>
<evidence type="ECO:0000313" key="6">
    <source>
        <dbReference type="Proteomes" id="UP000265614"/>
    </source>
</evidence>
<evidence type="ECO:0000256" key="1">
    <source>
        <dbReference type="ARBA" id="ARBA00037217"/>
    </source>
</evidence>